<protein>
    <recommendedName>
        <fullName evidence="3">Alpha-1,3/1,6-mannosyltransferase ALG2</fullName>
        <ecNumber evidence="3">2.4.1.132</ecNumber>
        <ecNumber evidence="3">2.4.1.257</ecNumber>
    </recommendedName>
    <alternativeName>
        <fullName evidence="3">GDP-Man:Man(1)GlcNAc(2)-PP-Dol alpha-1,3-mannosyltransferase</fullName>
    </alternativeName>
</protein>
<accession>G0UL57</accession>
<feature type="domain" description="Glycosyl transferase family 1" evidence="4">
    <location>
        <begin position="294"/>
        <end position="462"/>
    </location>
</feature>
<comment type="function">
    <text evidence="3">Mannosylates Man(2)GlcNAc(2)-dolichol diphosphate and Man(1)GlcNAc(2)-dolichol diphosphate to form Man(3)GlcNAc(2)-dolichol diphosphate.</text>
</comment>
<dbReference type="Pfam" id="PF00534">
    <property type="entry name" value="Glycos_transf_1"/>
    <property type="match status" value="1"/>
</dbReference>
<dbReference type="GO" id="GO:0004378">
    <property type="term" value="F:GDP-Man:Man(1)GlcNAc(2)-PP-Dol alpha-1,3-mannosyltransferase activity"/>
    <property type="evidence" value="ECO:0007669"/>
    <property type="project" value="UniProtKB-UniRule"/>
</dbReference>
<dbReference type="EMBL" id="HE575317">
    <property type="protein sequence ID" value="CCC90112.1"/>
    <property type="molecule type" value="Genomic_DNA"/>
</dbReference>
<evidence type="ECO:0000259" key="4">
    <source>
        <dbReference type="Pfam" id="PF00534"/>
    </source>
</evidence>
<dbReference type="InterPro" id="IPR001296">
    <property type="entry name" value="Glyco_trans_1"/>
</dbReference>
<evidence type="ECO:0000313" key="5">
    <source>
        <dbReference type="EMBL" id="CCC90112.1"/>
    </source>
</evidence>
<keyword evidence="3" id="KW-0812">Transmembrane</keyword>
<dbReference type="GO" id="GO:0102704">
    <property type="term" value="F:GDP-Man:Man(2)GlcNAc(2)-PP-Dol alpha-1,6-mannosyltransferase activity"/>
    <property type="evidence" value="ECO:0007669"/>
    <property type="project" value="UniProtKB-UniRule"/>
</dbReference>
<keyword evidence="3" id="KW-1133">Transmembrane helix</keyword>
<feature type="transmembrane region" description="Helical" evidence="3">
    <location>
        <begin position="6"/>
        <end position="26"/>
    </location>
</feature>
<evidence type="ECO:0000256" key="2">
    <source>
        <dbReference type="ARBA" id="ARBA00022679"/>
    </source>
</evidence>
<comment type="pathway">
    <text evidence="3">Protein modification; protein glycosylation.</text>
</comment>
<comment type="similarity">
    <text evidence="3">Belongs to the glycosyltransferase group 1 family.</text>
</comment>
<dbReference type="PANTHER" id="PTHR45918:SF1">
    <property type="entry name" value="ALPHA-1,3_1,6-MANNOSYLTRANSFERASE ALG2"/>
    <property type="match status" value="1"/>
</dbReference>
<keyword evidence="1 3" id="KW-0328">Glycosyltransferase</keyword>
<dbReference type="EC" id="2.4.1.132" evidence="3"/>
<dbReference type="EC" id="2.4.1.257" evidence="3"/>
<reference evidence="5" key="1">
    <citation type="journal article" date="2012" name="Proc. Natl. Acad. Sci. U.S.A.">
        <title>Antigenic diversity is generated by distinct evolutionary mechanisms in African trypanosome species.</title>
        <authorList>
            <person name="Jackson A.P."/>
            <person name="Berry A."/>
            <person name="Aslett M."/>
            <person name="Allison H.C."/>
            <person name="Burton P."/>
            <person name="Vavrova-Anderson J."/>
            <person name="Brown R."/>
            <person name="Browne H."/>
            <person name="Corton N."/>
            <person name="Hauser H."/>
            <person name="Gamble J."/>
            <person name="Gilderthorp R."/>
            <person name="Marcello L."/>
            <person name="McQuillan J."/>
            <person name="Otto T.D."/>
            <person name="Quail M.A."/>
            <person name="Sanders M.J."/>
            <person name="van Tonder A."/>
            <person name="Ginger M.L."/>
            <person name="Field M.C."/>
            <person name="Barry J.D."/>
            <person name="Hertz-Fowler C."/>
            <person name="Berriman M."/>
        </authorList>
    </citation>
    <scope>NUCLEOTIDE SEQUENCE</scope>
    <source>
        <strain evidence="5">IL3000</strain>
    </source>
</reference>
<comment type="catalytic activity">
    <reaction evidence="3">
        <text>a beta-D-Man-(1-&gt;4)-beta-D-GlcNAc-(1-&gt;4)-alpha-D-GlcNAc-diphospho-di-trans,poly-cis-dolichol + GDP-alpha-D-mannose = an alpha-D-Man-(1-&gt;3)-beta-D-Man-(1-&gt;4)-beta-D-GlcNAc-(1-&gt;4)-alpha-D-GlcNAc-diphospho-di-trans,poly-cis-dolichol + GDP + H(+)</text>
        <dbReference type="Rhea" id="RHEA:29515"/>
        <dbReference type="Rhea" id="RHEA-COMP:19511"/>
        <dbReference type="Rhea" id="RHEA-COMP:19513"/>
        <dbReference type="ChEBI" id="CHEBI:15378"/>
        <dbReference type="ChEBI" id="CHEBI:57527"/>
        <dbReference type="ChEBI" id="CHEBI:58189"/>
        <dbReference type="ChEBI" id="CHEBI:58472"/>
        <dbReference type="ChEBI" id="CHEBI:132510"/>
        <dbReference type="EC" id="2.4.1.132"/>
    </reaction>
    <physiologicalReaction direction="left-to-right" evidence="3">
        <dbReference type="Rhea" id="RHEA:29516"/>
    </physiologicalReaction>
</comment>
<organism evidence="5">
    <name type="scientific">Trypanosoma congolense (strain IL3000)</name>
    <dbReference type="NCBI Taxonomy" id="1068625"/>
    <lineage>
        <taxon>Eukaryota</taxon>
        <taxon>Discoba</taxon>
        <taxon>Euglenozoa</taxon>
        <taxon>Kinetoplastea</taxon>
        <taxon>Metakinetoplastina</taxon>
        <taxon>Trypanosomatida</taxon>
        <taxon>Trypanosomatidae</taxon>
        <taxon>Trypanosoma</taxon>
        <taxon>Nannomonas</taxon>
    </lineage>
</organism>
<dbReference type="InterPro" id="IPR027054">
    <property type="entry name" value="ALG2"/>
</dbReference>
<sequence>MCCTILYTVLILFVSLIFIPICLLRWRTCAYARRRFEPLLAQQRHPTAREQQGDARRPLKVVFLHPDLGIGGAERLVVDAAVALQKHQRITPVHVLIVTNHHDSRRAFTETVDGTVAVEVYGSWLPTSVMGRAKVFTATIRMCWAALVTCYAHPQTDCFMVDQVAAILPLLRLLAPYTPRLFYCHFPDQCCDGNRDENRKYKTTPSVWRLFYRRLFDEVEALAMNHATSIVSNSRFSRAVTVSVFPTLASRIDAEFDIFYPPVSLAVAQGAHGAGDATQFTGEELEPLRRVLVDRSVVLSINRYERKKNLALAIEAFALVMSSGRLTCAKKPLLVFAGGYDTRLEENVAHLEELQHIAEQHHIGGDNIFFLKNISEVEKRYLLSQCCCLLYTPTSEHFGIVPTEAMINAKPVIAVNRGGPCESVGEGGVLCDPTPEAFADAMLMYLNDDKLRERAGEAGRKRASEVFTIDIFGEKLATRFVDIWTAANSMLDAEGVVRSRTTEEGTRRERMD</sequence>
<evidence type="ECO:0000256" key="1">
    <source>
        <dbReference type="ARBA" id="ARBA00022676"/>
    </source>
</evidence>
<proteinExistence type="inferred from homology"/>
<dbReference type="AlphaFoldDB" id="G0UL57"/>
<dbReference type="Gene3D" id="3.40.50.2000">
    <property type="entry name" value="Glycogen Phosphorylase B"/>
    <property type="match status" value="1"/>
</dbReference>
<dbReference type="SUPFAM" id="SSF53756">
    <property type="entry name" value="UDP-Glycosyltransferase/glycogen phosphorylase"/>
    <property type="match status" value="1"/>
</dbReference>
<dbReference type="PANTHER" id="PTHR45918">
    <property type="entry name" value="ALPHA-1,3/1,6-MANNOSYLTRANSFERASE ALG2"/>
    <property type="match status" value="1"/>
</dbReference>
<evidence type="ECO:0000256" key="3">
    <source>
        <dbReference type="RuleBase" id="RU367136"/>
    </source>
</evidence>
<dbReference type="CDD" id="cd03805">
    <property type="entry name" value="GT4_ALG2-like"/>
    <property type="match status" value="1"/>
</dbReference>
<comment type="subcellular location">
    <subcellularLocation>
        <location evidence="3">Endoplasmic reticulum membrane</location>
        <topology evidence="3">Single-pass membrane protein</topology>
    </subcellularLocation>
</comment>
<keyword evidence="2 3" id="KW-0808">Transferase</keyword>
<dbReference type="VEuPathDB" id="TriTrypDB:TcIL3000_4_2020"/>
<name>G0UL57_TRYCI</name>
<gene>
    <name evidence="5" type="ORF">TCIL3000_4_2020</name>
</gene>
<dbReference type="GO" id="GO:0005789">
    <property type="term" value="C:endoplasmic reticulum membrane"/>
    <property type="evidence" value="ECO:0007669"/>
    <property type="project" value="UniProtKB-SubCell"/>
</dbReference>
<comment type="catalytic activity">
    <reaction evidence="3">
        <text>an alpha-D-Man-(1-&gt;3)-beta-D-Man-(1-&gt;4)-beta-D-GlcNAc-(1-&gt;4)-alpha-D-GlcNAc-diphospho-di-trans,poly-cis-dolichol + GDP-alpha-D-mannose = an alpha-D-Man-(1-&gt;3)-[alpha-D-Man-(1-&gt;6)]-beta-D-Man-(1-&gt;4)-beta-D-GlcNAc-(1-&gt;4)-alpha-D-GlcNAc-diphospho-di-trans,poly-cis-dolichol + GDP + H(+)</text>
        <dbReference type="Rhea" id="RHEA:29519"/>
        <dbReference type="Rhea" id="RHEA-COMP:19513"/>
        <dbReference type="Rhea" id="RHEA-COMP:19515"/>
        <dbReference type="ChEBI" id="CHEBI:15378"/>
        <dbReference type="ChEBI" id="CHEBI:57527"/>
        <dbReference type="ChEBI" id="CHEBI:58189"/>
        <dbReference type="ChEBI" id="CHEBI:132510"/>
        <dbReference type="ChEBI" id="CHEBI:132511"/>
        <dbReference type="EC" id="2.4.1.257"/>
    </reaction>
    <physiologicalReaction direction="left-to-right" evidence="3">
        <dbReference type="Rhea" id="RHEA:29520"/>
    </physiologicalReaction>
</comment>
<keyword evidence="3" id="KW-0472">Membrane</keyword>
<dbReference type="UniPathway" id="UPA00378"/>